<reference evidence="1 2" key="1">
    <citation type="submission" date="2020-11" db="EMBL/GenBank/DDBJ databases">
        <title>Hymenobacter sp.</title>
        <authorList>
            <person name="Kim M.K."/>
        </authorList>
    </citation>
    <scope>NUCLEOTIDE SEQUENCE [LARGE SCALE GENOMIC DNA]</scope>
    <source>
        <strain evidence="1 2">BT594</strain>
    </source>
</reference>
<comment type="caution">
    <text evidence="1">The sequence shown here is derived from an EMBL/GenBank/DDBJ whole genome shotgun (WGS) entry which is preliminary data.</text>
</comment>
<dbReference type="EMBL" id="JADWYK010000002">
    <property type="protein sequence ID" value="MBG8552731.1"/>
    <property type="molecule type" value="Genomic_DNA"/>
</dbReference>
<evidence type="ECO:0000313" key="1">
    <source>
        <dbReference type="EMBL" id="MBG8552731.1"/>
    </source>
</evidence>
<gene>
    <name evidence="1" type="ORF">I5L79_04185</name>
</gene>
<accession>A0ABS0KY03</accession>
<keyword evidence="2" id="KW-1185">Reference proteome</keyword>
<dbReference type="Pfam" id="PF14054">
    <property type="entry name" value="DUF4249"/>
    <property type="match status" value="1"/>
</dbReference>
<sequence>MNYKLFTIGRIGALWLLWLVTGCIETFEPAVTPAAINFLVVDGYINTQGVTTIRLSRAVALDKVGNTLVESKARVYIEEEGGPQYPLAEGPAGTYTSAALSLSNTSRVRLHLTTAAQKEYVSEFTQAIITPAIDSVTWKTTAEGLQIAVNAQDKTDNLKFYRWEYVETWEFNSAFVSKLEYKNGKIQERTNAISHCWGNEASTSIRLGTTEKLAQSVVSDAPITLLPRNTPKLQLKYSILVKQSALSREEYNYLDILRKNSQNIGSLYDPLPSQLTGNVQCVSDREEVVIGFVGAHSVAEQRLFIDRTDLPATWPRATGYETCILDTIPRPHAPPEDWPELPEILGFFSPGYSIPVDVFELNTSLGIKSFYLYSTPECVDCRKRGVTEKPAFWP</sequence>
<dbReference type="InterPro" id="IPR025345">
    <property type="entry name" value="DUF4249"/>
</dbReference>
<name>A0ABS0KY03_9BACT</name>
<dbReference type="PROSITE" id="PS51257">
    <property type="entry name" value="PROKAR_LIPOPROTEIN"/>
    <property type="match status" value="1"/>
</dbReference>
<dbReference type="RefSeq" id="WP_196953781.1">
    <property type="nucleotide sequence ID" value="NZ_JADWYK010000002.1"/>
</dbReference>
<proteinExistence type="predicted"/>
<protein>
    <submittedName>
        <fullName evidence="1">DUF4249 domain-containing protein</fullName>
    </submittedName>
</protein>
<organism evidence="1 2">
    <name type="scientific">Hymenobacter guriensis</name>
    <dbReference type="NCBI Taxonomy" id="2793065"/>
    <lineage>
        <taxon>Bacteria</taxon>
        <taxon>Pseudomonadati</taxon>
        <taxon>Bacteroidota</taxon>
        <taxon>Cytophagia</taxon>
        <taxon>Cytophagales</taxon>
        <taxon>Hymenobacteraceae</taxon>
        <taxon>Hymenobacter</taxon>
    </lineage>
</organism>
<dbReference type="Proteomes" id="UP000601099">
    <property type="component" value="Unassembled WGS sequence"/>
</dbReference>
<evidence type="ECO:0000313" key="2">
    <source>
        <dbReference type="Proteomes" id="UP000601099"/>
    </source>
</evidence>